<dbReference type="GeneID" id="107977460"/>
<dbReference type="PANTHER" id="PTHR36679:SF1">
    <property type="entry name" value="NEUROPEPTIDE S"/>
    <property type="match status" value="1"/>
</dbReference>
<dbReference type="PANTHER" id="PTHR36679">
    <property type="entry name" value="NEUROPEPTIDE S"/>
    <property type="match status" value="1"/>
</dbReference>
<dbReference type="GO" id="GO:0051968">
    <property type="term" value="P:positive regulation of synaptic transmission, glutamatergic"/>
    <property type="evidence" value="ECO:0007669"/>
    <property type="project" value="TreeGrafter"/>
</dbReference>
<dbReference type="KEGG" id="cge:107977460"/>
<dbReference type="AlphaFoldDB" id="A0A9J7FPC1"/>
<evidence type="ECO:0000313" key="2">
    <source>
        <dbReference type="RefSeq" id="XP_027264982.1"/>
    </source>
</evidence>
<dbReference type="GO" id="GO:0032230">
    <property type="term" value="P:positive regulation of synaptic transmission, GABAergic"/>
    <property type="evidence" value="ECO:0007669"/>
    <property type="project" value="TreeGrafter"/>
</dbReference>
<reference evidence="2" key="3">
    <citation type="submission" date="2025-08" db="UniProtKB">
        <authorList>
            <consortium name="RefSeq"/>
        </authorList>
    </citation>
    <scope>IDENTIFICATION</scope>
    <source>
        <strain evidence="2">17A/GY</strain>
        <tissue evidence="2">Liver</tissue>
    </source>
</reference>
<dbReference type="GO" id="GO:0045760">
    <property type="term" value="P:positive regulation of action potential"/>
    <property type="evidence" value="ECO:0007669"/>
    <property type="project" value="TreeGrafter"/>
</dbReference>
<reference evidence="1" key="2">
    <citation type="journal article" date="2020" name="Biotechnol. Bioeng.">
        <title>Chromosome-scale scaffolds for the Chinese hamster reference genome assembly to facilitate the study of the CHO epigenome.</title>
        <authorList>
            <person name="Hilliard W."/>
            <person name="MacDonald M."/>
            <person name="Lee K.H."/>
        </authorList>
    </citation>
    <scope>NUCLEOTIDE SEQUENCE [LARGE SCALE GENOMIC DNA]</scope>
    <source>
        <strain evidence="1">17A/GY</strain>
    </source>
</reference>
<keyword evidence="1" id="KW-1185">Reference proteome</keyword>
<dbReference type="OrthoDB" id="9877592at2759"/>
<dbReference type="InterPro" id="IPR028138">
    <property type="entry name" value="Neuropeptide_S"/>
</dbReference>
<gene>
    <name evidence="2" type="primary">Nps</name>
</gene>
<name>A0A9J7FPC1_CRIGR</name>
<sequence>MIDSCLKVIPRDLYQENGVNVAVTKLLSFLLCSSLKLNLILVLSLSTVHMFWGYPVLSSKVPGKPDYFLILLSSCPSRLEGSNGLAFLKPVLEKTSMKRSFRNGVGSGVKKTSFRRAKQ</sequence>
<organism evidence="1 2">
    <name type="scientific">Cricetulus griseus</name>
    <name type="common">Chinese hamster</name>
    <name type="synonym">Cricetulus barabensis griseus</name>
    <dbReference type="NCBI Taxonomy" id="10029"/>
    <lineage>
        <taxon>Eukaryota</taxon>
        <taxon>Metazoa</taxon>
        <taxon>Chordata</taxon>
        <taxon>Craniata</taxon>
        <taxon>Vertebrata</taxon>
        <taxon>Euteleostomi</taxon>
        <taxon>Mammalia</taxon>
        <taxon>Eutheria</taxon>
        <taxon>Euarchontoglires</taxon>
        <taxon>Glires</taxon>
        <taxon>Rodentia</taxon>
        <taxon>Myomorpha</taxon>
        <taxon>Muroidea</taxon>
        <taxon>Cricetidae</taxon>
        <taxon>Cricetinae</taxon>
        <taxon>Cricetulus</taxon>
    </lineage>
</organism>
<accession>A0A9J7FPC1</accession>
<protein>
    <submittedName>
        <fullName evidence="2">Neuropeptide S</fullName>
    </submittedName>
</protein>
<dbReference type="Proteomes" id="UP001108280">
    <property type="component" value="Chromosome 3"/>
</dbReference>
<evidence type="ECO:0000313" key="1">
    <source>
        <dbReference type="Proteomes" id="UP001108280"/>
    </source>
</evidence>
<dbReference type="RefSeq" id="XP_027241769.1">
    <property type="nucleotide sequence ID" value="XM_027385968.2"/>
</dbReference>
<proteinExistence type="predicted"/>
<dbReference type="GO" id="GO:0007218">
    <property type="term" value="P:neuropeptide signaling pathway"/>
    <property type="evidence" value="ECO:0007669"/>
    <property type="project" value="UniProtKB-KW"/>
</dbReference>
<dbReference type="RefSeq" id="XP_027264982.1">
    <property type="nucleotide sequence ID" value="XM_027409181.2"/>
</dbReference>
<dbReference type="GO" id="GO:0005576">
    <property type="term" value="C:extracellular region"/>
    <property type="evidence" value="ECO:0007669"/>
    <property type="project" value="InterPro"/>
</dbReference>
<dbReference type="CTD" id="594857"/>
<keyword evidence="2" id="KW-0527">Neuropeptide</keyword>
<dbReference type="Pfam" id="PF14993">
    <property type="entry name" value="Neuropeptide_S"/>
    <property type="match status" value="1"/>
</dbReference>
<reference evidence="1" key="1">
    <citation type="journal article" date="2018" name="Biotechnol. Bioeng.">
        <title>A reference genome of the Chinese hamster based on a hybrid assembly strategy.</title>
        <authorList>
            <person name="Rupp O."/>
            <person name="MacDonald M.L."/>
            <person name="Li S."/>
            <person name="Dhiman H."/>
            <person name="Polson S."/>
            <person name="Griep S."/>
            <person name="Heffner K."/>
            <person name="Hernandez I."/>
            <person name="Brinkrolf K."/>
            <person name="Jadhav V."/>
            <person name="Samoudi M."/>
            <person name="Hao H."/>
            <person name="Kingham B."/>
            <person name="Goesmann A."/>
            <person name="Betenbaugh M.J."/>
            <person name="Lewis N.E."/>
            <person name="Borth N."/>
            <person name="Lee K.H."/>
        </authorList>
    </citation>
    <scope>NUCLEOTIDE SEQUENCE [LARGE SCALE GENOMIC DNA]</scope>
    <source>
        <strain evidence="1">17A/GY</strain>
    </source>
</reference>